<reference evidence="2" key="1">
    <citation type="journal article" date="2019" name="Sci. Rep.">
        <title>Draft genome of Tanacetum cinerariifolium, the natural source of mosquito coil.</title>
        <authorList>
            <person name="Yamashiro T."/>
            <person name="Shiraishi A."/>
            <person name="Satake H."/>
            <person name="Nakayama K."/>
        </authorList>
    </citation>
    <scope>NUCLEOTIDE SEQUENCE</scope>
</reference>
<dbReference type="PANTHER" id="PTHR36455:SF1">
    <property type="entry name" value="BLR8292 PROTEIN"/>
    <property type="match status" value="1"/>
</dbReference>
<organism evidence="2">
    <name type="scientific">Tanacetum cinerariifolium</name>
    <name type="common">Dalmatian daisy</name>
    <name type="synonym">Chrysanthemum cinerariifolium</name>
    <dbReference type="NCBI Taxonomy" id="118510"/>
    <lineage>
        <taxon>Eukaryota</taxon>
        <taxon>Viridiplantae</taxon>
        <taxon>Streptophyta</taxon>
        <taxon>Embryophyta</taxon>
        <taxon>Tracheophyta</taxon>
        <taxon>Spermatophyta</taxon>
        <taxon>Magnoliopsida</taxon>
        <taxon>eudicotyledons</taxon>
        <taxon>Gunneridae</taxon>
        <taxon>Pentapetalae</taxon>
        <taxon>asterids</taxon>
        <taxon>campanulids</taxon>
        <taxon>Asterales</taxon>
        <taxon>Asteraceae</taxon>
        <taxon>Asteroideae</taxon>
        <taxon>Anthemideae</taxon>
        <taxon>Anthemidinae</taxon>
        <taxon>Tanacetum</taxon>
    </lineage>
</organism>
<proteinExistence type="predicted"/>
<gene>
    <name evidence="2" type="ORF">Tci_000567</name>
</gene>
<comment type="caution">
    <text evidence="2">The sequence shown here is derived from an EMBL/GenBank/DDBJ whole genome shotgun (WGS) entry which is preliminary data.</text>
</comment>
<dbReference type="InterPro" id="IPR024463">
    <property type="entry name" value="Transposase_TnpC_homeodom"/>
</dbReference>
<sequence length="278" mass="30693">MASTNTGGRRCQTRTGKRCGKNVFRIGRPAGIRHRTWVSDPPGGLLGAPAVNVAGHAGVAAGVDRVCRADAGAAGKQPAQRTRVGIEPAGIDGVAARAAGVGRAPCDGTAYVFANRRRTRLKLVCWDGTGVWMCFRRLHRGQFVWPQPDDACWRMSAEQWRWLVAGVDWQRLSAPAPTRWRLCRHLFARQQADLARRDALLAENDFKITALTHELAYYRRIRFGKASEALVGEQRLLFEETVDTDLAAIEEELETAASRDQLRPFQGHVTMVGNPPSK</sequence>
<dbReference type="Pfam" id="PF05717">
    <property type="entry name" value="TnpB_IS66"/>
    <property type="match status" value="1"/>
</dbReference>
<dbReference type="NCBIfam" id="NF033819">
    <property type="entry name" value="IS66_TnpB"/>
    <property type="match status" value="1"/>
</dbReference>
<dbReference type="EMBL" id="BKCJ010000009">
    <property type="protein sequence ID" value="GEU28589.1"/>
    <property type="molecule type" value="Genomic_DNA"/>
</dbReference>
<evidence type="ECO:0000259" key="1">
    <source>
        <dbReference type="Pfam" id="PF13007"/>
    </source>
</evidence>
<protein>
    <recommendedName>
        <fullName evidence="1">Transposase TnpC homeodomain domain-containing protein</fullName>
    </recommendedName>
</protein>
<accession>A0A699GFD9</accession>
<dbReference type="PANTHER" id="PTHR36455">
    <property type="match status" value="1"/>
</dbReference>
<dbReference type="Pfam" id="PF13007">
    <property type="entry name" value="LZ_Tnp_IS66"/>
    <property type="match status" value="1"/>
</dbReference>
<name>A0A699GFD9_TANCI</name>
<dbReference type="InterPro" id="IPR008878">
    <property type="entry name" value="Transposase_IS66_Orf2"/>
</dbReference>
<dbReference type="AlphaFoldDB" id="A0A699GFD9"/>
<evidence type="ECO:0000313" key="2">
    <source>
        <dbReference type="EMBL" id="GEU28589.1"/>
    </source>
</evidence>
<feature type="domain" description="Transposase TnpC homeodomain" evidence="1">
    <location>
        <begin position="211"/>
        <end position="256"/>
    </location>
</feature>